<name>A0A183CXL4_9BILA</name>
<evidence type="ECO:0000313" key="2">
    <source>
        <dbReference type="Proteomes" id="UP000271098"/>
    </source>
</evidence>
<dbReference type="Proteomes" id="UP000271098">
    <property type="component" value="Unassembled WGS sequence"/>
</dbReference>
<dbReference type="EMBL" id="UYRT01001385">
    <property type="protein sequence ID" value="VDK29596.1"/>
    <property type="molecule type" value="Genomic_DNA"/>
</dbReference>
<protein>
    <submittedName>
        <fullName evidence="1 3">Uncharacterized protein</fullName>
    </submittedName>
</protein>
<dbReference type="AlphaFoldDB" id="A0A183CXL4"/>
<proteinExistence type="predicted"/>
<sequence length="334" mass="37068">MEKDAQTQLDRQFMFTCQLAAPLYNSVSQILNDKALTAQSSSSMEQTYLWPKMVPNYSSFKNDDELKATINDSQVKQESRFLESGRAIEDNWGNWPIYPITDTSRFSTPHTVGLKISASSEGKIENWLLEILTTTEKTDTASTTVVTIATNATMATPSTANGTADFSTTAEVSRKDVDVSRKVLEETKSWRNEIFVPLYLKAKAPEHATSSLLATTATLGTKTALMQTNTSNEWSVKTEPMESVRIFATQSPQPNRTASDYNTVYMEIQHADGAPFGSTVNRPVRIGENITLVETILTIYLFTLVMPAIDRAQQKLRSSTDLGYPFALIVSLTL</sequence>
<keyword evidence="2" id="KW-1185">Reference proteome</keyword>
<gene>
    <name evidence="1" type="ORF">GPUH_LOCUS1206</name>
</gene>
<dbReference type="OrthoDB" id="10068552at2759"/>
<reference evidence="3" key="1">
    <citation type="submission" date="2016-06" db="UniProtKB">
        <authorList>
            <consortium name="WormBaseParasite"/>
        </authorList>
    </citation>
    <scope>IDENTIFICATION</scope>
</reference>
<dbReference type="WBParaSite" id="GPUH_0000120501-mRNA-1">
    <property type="protein sequence ID" value="GPUH_0000120501-mRNA-1"/>
    <property type="gene ID" value="GPUH_0000120501"/>
</dbReference>
<accession>A0A183CXL4</accession>
<organism evidence="3">
    <name type="scientific">Gongylonema pulchrum</name>
    <dbReference type="NCBI Taxonomy" id="637853"/>
    <lineage>
        <taxon>Eukaryota</taxon>
        <taxon>Metazoa</taxon>
        <taxon>Ecdysozoa</taxon>
        <taxon>Nematoda</taxon>
        <taxon>Chromadorea</taxon>
        <taxon>Rhabditida</taxon>
        <taxon>Spirurina</taxon>
        <taxon>Spiruromorpha</taxon>
        <taxon>Spiruroidea</taxon>
        <taxon>Gongylonematidae</taxon>
        <taxon>Gongylonema</taxon>
    </lineage>
</organism>
<evidence type="ECO:0000313" key="1">
    <source>
        <dbReference type="EMBL" id="VDK29596.1"/>
    </source>
</evidence>
<reference evidence="1 2" key="2">
    <citation type="submission" date="2018-11" db="EMBL/GenBank/DDBJ databases">
        <authorList>
            <consortium name="Pathogen Informatics"/>
        </authorList>
    </citation>
    <scope>NUCLEOTIDE SEQUENCE [LARGE SCALE GENOMIC DNA]</scope>
</reference>
<evidence type="ECO:0000313" key="3">
    <source>
        <dbReference type="WBParaSite" id="GPUH_0000120501-mRNA-1"/>
    </source>
</evidence>